<keyword evidence="1" id="KW-1133">Transmembrane helix</keyword>
<keyword evidence="1" id="KW-0472">Membrane</keyword>
<proteinExistence type="predicted"/>
<gene>
    <name evidence="2" type="ORF">BWK73_09800</name>
</gene>
<feature type="transmembrane region" description="Helical" evidence="1">
    <location>
        <begin position="16"/>
        <end position="35"/>
    </location>
</feature>
<sequence>MLDLFMVYPRFCFDNFLLVFIFGITYDLNYLALVGNKHDIFYLWRPILKDPKDDHVLEFADRFPDEIKKGHKT</sequence>
<evidence type="ECO:0000313" key="2">
    <source>
        <dbReference type="EMBL" id="OQX14332.1"/>
    </source>
</evidence>
<accession>A0A1Y1QUR3</accession>
<dbReference type="EMBL" id="MTEJ01000031">
    <property type="protein sequence ID" value="OQX14332.1"/>
    <property type="molecule type" value="Genomic_DNA"/>
</dbReference>
<dbReference type="Proteomes" id="UP000192491">
    <property type="component" value="Unassembled WGS sequence"/>
</dbReference>
<dbReference type="AlphaFoldDB" id="A0A1Y1QUR3"/>
<name>A0A1Y1QUR3_9GAMM</name>
<organism evidence="2 3">
    <name type="scientific">Thiothrix lacustris</name>
    <dbReference type="NCBI Taxonomy" id="525917"/>
    <lineage>
        <taxon>Bacteria</taxon>
        <taxon>Pseudomonadati</taxon>
        <taxon>Pseudomonadota</taxon>
        <taxon>Gammaproteobacteria</taxon>
        <taxon>Thiotrichales</taxon>
        <taxon>Thiotrichaceae</taxon>
        <taxon>Thiothrix</taxon>
    </lineage>
</organism>
<reference evidence="2 3" key="1">
    <citation type="submission" date="2017-01" db="EMBL/GenBank/DDBJ databases">
        <title>Novel large sulfur bacteria in the metagenomes of groundwater-fed chemosynthetic microbial mats in the Lake Huron basin.</title>
        <authorList>
            <person name="Sharrar A.M."/>
            <person name="Flood B.E."/>
            <person name="Bailey J.V."/>
            <person name="Jones D.S."/>
            <person name="Biddanda B."/>
            <person name="Ruberg S.A."/>
            <person name="Marcus D.N."/>
            <person name="Dick G.J."/>
        </authorList>
    </citation>
    <scope>NUCLEOTIDE SEQUENCE [LARGE SCALE GENOMIC DNA]</scope>
    <source>
        <strain evidence="2">A8</strain>
    </source>
</reference>
<evidence type="ECO:0000256" key="1">
    <source>
        <dbReference type="SAM" id="Phobius"/>
    </source>
</evidence>
<protein>
    <submittedName>
        <fullName evidence="2">Uncharacterized protein</fullName>
    </submittedName>
</protein>
<evidence type="ECO:0000313" key="3">
    <source>
        <dbReference type="Proteomes" id="UP000192491"/>
    </source>
</evidence>
<keyword evidence="1" id="KW-0812">Transmembrane</keyword>
<comment type="caution">
    <text evidence="2">The sequence shown here is derived from an EMBL/GenBank/DDBJ whole genome shotgun (WGS) entry which is preliminary data.</text>
</comment>